<proteinExistence type="predicted"/>
<feature type="compositionally biased region" description="Polar residues" evidence="1">
    <location>
        <begin position="26"/>
        <end position="56"/>
    </location>
</feature>
<dbReference type="Proteomes" id="UP000247702">
    <property type="component" value="Unassembled WGS sequence"/>
</dbReference>
<protein>
    <submittedName>
        <fullName evidence="2">Uncharacterized protein</fullName>
    </submittedName>
</protein>
<evidence type="ECO:0000256" key="1">
    <source>
        <dbReference type="SAM" id="MobiDB-lite"/>
    </source>
</evidence>
<gene>
    <name evidence="2" type="ORF">RclHR1_12750001</name>
</gene>
<evidence type="ECO:0000313" key="3">
    <source>
        <dbReference type="Proteomes" id="UP000247702"/>
    </source>
</evidence>
<sequence length="89" mass="9692">MKVLSYRNCNNNSHSRIYFSRIINTMSKSNSGKNVSGTKKSVSDRSNAYNKTSSAYNKTTENKTGGGTSKASHKAAAKNNEIVKNVGKK</sequence>
<dbReference type="EMBL" id="BEXD01000308">
    <property type="protein sequence ID" value="GBB86322.1"/>
    <property type="molecule type" value="Genomic_DNA"/>
</dbReference>
<feature type="region of interest" description="Disordered" evidence="1">
    <location>
        <begin position="26"/>
        <end position="89"/>
    </location>
</feature>
<organism evidence="2 3">
    <name type="scientific">Rhizophagus clarus</name>
    <dbReference type="NCBI Taxonomy" id="94130"/>
    <lineage>
        <taxon>Eukaryota</taxon>
        <taxon>Fungi</taxon>
        <taxon>Fungi incertae sedis</taxon>
        <taxon>Mucoromycota</taxon>
        <taxon>Glomeromycotina</taxon>
        <taxon>Glomeromycetes</taxon>
        <taxon>Glomerales</taxon>
        <taxon>Glomeraceae</taxon>
        <taxon>Rhizophagus</taxon>
    </lineage>
</organism>
<dbReference type="AlphaFoldDB" id="A0A2Z6QCV6"/>
<comment type="caution">
    <text evidence="2">The sequence shown here is derived from an EMBL/GenBank/DDBJ whole genome shotgun (WGS) entry which is preliminary data.</text>
</comment>
<evidence type="ECO:0000313" key="2">
    <source>
        <dbReference type="EMBL" id="GBB86322.1"/>
    </source>
</evidence>
<reference evidence="2 3" key="1">
    <citation type="submission" date="2017-11" db="EMBL/GenBank/DDBJ databases">
        <title>The genome of Rhizophagus clarus HR1 reveals common genetic basis of auxotrophy among arbuscular mycorrhizal fungi.</title>
        <authorList>
            <person name="Kobayashi Y."/>
        </authorList>
    </citation>
    <scope>NUCLEOTIDE SEQUENCE [LARGE SCALE GENOMIC DNA]</scope>
    <source>
        <strain evidence="2 3">HR1</strain>
    </source>
</reference>
<keyword evidence="3" id="KW-1185">Reference proteome</keyword>
<name>A0A2Z6QCV6_9GLOM</name>
<accession>A0A2Z6QCV6</accession>